<comment type="caution">
    <text evidence="1">The sequence shown here is derived from an EMBL/GenBank/DDBJ whole genome shotgun (WGS) entry which is preliminary data.</text>
</comment>
<reference evidence="1 2" key="1">
    <citation type="journal article" date="2017" name="Int. J. Syst. Evol. Microbiol.">
        <title>Mycobacterium talmoniae sp. nov., a slowly growing mycobacterium isolated from human respiratory samples.</title>
        <authorList>
            <person name="Davidson R.M."/>
            <person name="DeGroote M.A."/>
            <person name="Marola J.L."/>
            <person name="Buss S."/>
            <person name="Jones V."/>
            <person name="McNeil M.R."/>
            <person name="Freifeld A.G."/>
            <person name="Elaine Epperson L."/>
            <person name="Hasan N.A."/>
            <person name="Jackson M."/>
            <person name="Iwen P.C."/>
            <person name="Salfinger M."/>
            <person name="Strong M."/>
        </authorList>
    </citation>
    <scope>NUCLEOTIDE SEQUENCE [LARGE SCALE GENOMIC DNA]</scope>
    <source>
        <strain evidence="1 2">ATCC BAA-2683</strain>
    </source>
</reference>
<evidence type="ECO:0000313" key="2">
    <source>
        <dbReference type="Proteomes" id="UP000238296"/>
    </source>
</evidence>
<evidence type="ECO:0000313" key="1">
    <source>
        <dbReference type="EMBL" id="PQM46849.1"/>
    </source>
</evidence>
<dbReference type="AlphaFoldDB" id="A0A2S8BJP1"/>
<sequence length="49" mass="4635">MFGVADQGVLGGVVLVGGGGGREVVEGFGDGGDVVVAEVSGCDRVGELG</sequence>
<name>A0A2S8BJP1_9MYCO</name>
<dbReference type="Proteomes" id="UP000238296">
    <property type="component" value="Unassembled WGS sequence"/>
</dbReference>
<gene>
    <name evidence="1" type="ORF">C1Y40_02964</name>
</gene>
<protein>
    <submittedName>
        <fullName evidence="1">Uncharacterized protein</fullName>
    </submittedName>
</protein>
<accession>A0A2S8BJP1</accession>
<organism evidence="1 2">
    <name type="scientific">Mycobacterium talmoniae</name>
    <dbReference type="NCBI Taxonomy" id="1858794"/>
    <lineage>
        <taxon>Bacteria</taxon>
        <taxon>Bacillati</taxon>
        <taxon>Actinomycetota</taxon>
        <taxon>Actinomycetes</taxon>
        <taxon>Mycobacteriales</taxon>
        <taxon>Mycobacteriaceae</taxon>
        <taxon>Mycobacterium</taxon>
    </lineage>
</organism>
<dbReference type="EMBL" id="PPEA01000428">
    <property type="protein sequence ID" value="PQM46849.1"/>
    <property type="molecule type" value="Genomic_DNA"/>
</dbReference>
<proteinExistence type="predicted"/>